<dbReference type="PIRSF" id="PIRSF005785">
    <property type="entry name" value="Zn-prot_arch"/>
    <property type="match status" value="1"/>
</dbReference>
<evidence type="ECO:0000256" key="1">
    <source>
        <dbReference type="ARBA" id="ARBA00001947"/>
    </source>
</evidence>
<evidence type="ECO:0000313" key="8">
    <source>
        <dbReference type="Proteomes" id="UP000028725"/>
    </source>
</evidence>
<reference evidence="7 8" key="1">
    <citation type="submission" date="2014-04" db="EMBL/GenBank/DDBJ databases">
        <title>Genome assembly of Hyalangium minutum DSM 14724.</title>
        <authorList>
            <person name="Sharma G."/>
            <person name="Subramanian S."/>
        </authorList>
    </citation>
    <scope>NUCLEOTIDE SEQUENCE [LARGE SCALE GENOMIC DNA]</scope>
    <source>
        <strain evidence="7 8">DSM 14724</strain>
    </source>
</reference>
<dbReference type="SUPFAM" id="SSF55486">
    <property type="entry name" value="Metalloproteases ('zincins'), catalytic domain"/>
    <property type="match status" value="1"/>
</dbReference>
<evidence type="ECO:0000256" key="6">
    <source>
        <dbReference type="ARBA" id="ARBA00023049"/>
    </source>
</evidence>
<dbReference type="GO" id="GO:0006508">
    <property type="term" value="P:proteolysis"/>
    <property type="evidence" value="ECO:0007669"/>
    <property type="project" value="UniProtKB-KW"/>
</dbReference>
<dbReference type="RefSeq" id="WP_044188942.1">
    <property type="nucleotide sequence ID" value="NZ_JMCB01000006.1"/>
</dbReference>
<evidence type="ECO:0000313" key="7">
    <source>
        <dbReference type="EMBL" id="KFE68296.1"/>
    </source>
</evidence>
<organism evidence="7 8">
    <name type="scientific">Hyalangium minutum</name>
    <dbReference type="NCBI Taxonomy" id="394096"/>
    <lineage>
        <taxon>Bacteria</taxon>
        <taxon>Pseudomonadati</taxon>
        <taxon>Myxococcota</taxon>
        <taxon>Myxococcia</taxon>
        <taxon>Myxococcales</taxon>
        <taxon>Cystobacterineae</taxon>
        <taxon>Archangiaceae</taxon>
        <taxon>Hyalangium</taxon>
    </lineage>
</organism>
<evidence type="ECO:0000256" key="4">
    <source>
        <dbReference type="ARBA" id="ARBA00022801"/>
    </source>
</evidence>
<dbReference type="STRING" id="394096.DB31_7533"/>
<dbReference type="InterPro" id="IPR012962">
    <property type="entry name" value="Pept_M54_archaemetzincn"/>
</dbReference>
<dbReference type="PANTHER" id="PTHR15910">
    <property type="entry name" value="ARCHAEMETZINCIN"/>
    <property type="match status" value="1"/>
</dbReference>
<protein>
    <recommendedName>
        <fullName evidence="9">Peptidase M54</fullName>
    </recommendedName>
</protein>
<dbReference type="EMBL" id="JMCB01000006">
    <property type="protein sequence ID" value="KFE68296.1"/>
    <property type="molecule type" value="Genomic_DNA"/>
</dbReference>
<evidence type="ECO:0000256" key="5">
    <source>
        <dbReference type="ARBA" id="ARBA00022833"/>
    </source>
</evidence>
<name>A0A085WKT3_9BACT</name>
<comment type="caution">
    <text evidence="7">The sequence shown here is derived from an EMBL/GenBank/DDBJ whole genome shotgun (WGS) entry which is preliminary data.</text>
</comment>
<dbReference type="CDD" id="cd11375">
    <property type="entry name" value="Peptidase_M54"/>
    <property type="match status" value="1"/>
</dbReference>
<keyword evidence="2" id="KW-0645">Protease</keyword>
<sequence length="175" mass="19126">MPQKLLLLASLGGPPPTLLKDLEEPLATHLGLSAVVSKAVLSRPDYAFNKDRAQYHCNAILRRLVTLLEPGQAMVLGVTDVDLFVPDSPFVFGEADREAHAAVVSTAKLRAGVSADQLRRRVQVEAVNQVGHLLGLSYCEDSRCVMFLAQSPGDIDRKQQGLCNPCRNELAKLRR</sequence>
<comment type="cofactor">
    <cofactor evidence="1">
        <name>Zn(2+)</name>
        <dbReference type="ChEBI" id="CHEBI:29105"/>
    </cofactor>
</comment>
<keyword evidence="5" id="KW-0862">Zinc</keyword>
<dbReference type="AlphaFoldDB" id="A0A085WKT3"/>
<gene>
    <name evidence="7" type="ORF">DB31_7533</name>
</gene>
<keyword evidence="8" id="KW-1185">Reference proteome</keyword>
<keyword evidence="3" id="KW-0479">Metal-binding</keyword>
<dbReference type="GO" id="GO:0008237">
    <property type="term" value="F:metallopeptidase activity"/>
    <property type="evidence" value="ECO:0007669"/>
    <property type="project" value="UniProtKB-KW"/>
</dbReference>
<evidence type="ECO:0000256" key="3">
    <source>
        <dbReference type="ARBA" id="ARBA00022723"/>
    </source>
</evidence>
<evidence type="ECO:0000256" key="2">
    <source>
        <dbReference type="ARBA" id="ARBA00022670"/>
    </source>
</evidence>
<dbReference type="OrthoDB" id="269208at2"/>
<dbReference type="InterPro" id="IPR024079">
    <property type="entry name" value="MetalloPept_cat_dom_sf"/>
</dbReference>
<dbReference type="NCBIfam" id="NF033824">
    <property type="entry name" value="Myxo_non_zincin"/>
    <property type="match status" value="1"/>
</dbReference>
<evidence type="ECO:0008006" key="9">
    <source>
        <dbReference type="Google" id="ProtNLM"/>
    </source>
</evidence>
<dbReference type="Gene3D" id="3.40.390.10">
    <property type="entry name" value="Collagenase (Catalytic Domain)"/>
    <property type="match status" value="1"/>
</dbReference>
<keyword evidence="6" id="KW-0482">Metalloprotease</keyword>
<dbReference type="InterPro" id="IPR012091">
    <property type="entry name" value="Pept_M54_archaemetzncn_arc/bac"/>
</dbReference>
<dbReference type="GO" id="GO:0008270">
    <property type="term" value="F:zinc ion binding"/>
    <property type="evidence" value="ECO:0007669"/>
    <property type="project" value="InterPro"/>
</dbReference>
<keyword evidence="4" id="KW-0378">Hydrolase</keyword>
<dbReference type="PANTHER" id="PTHR15910:SF1">
    <property type="entry name" value="ARCHAEMETZINCIN-2"/>
    <property type="match status" value="1"/>
</dbReference>
<dbReference type="PATRIC" id="fig|394096.3.peg.3573"/>
<dbReference type="Pfam" id="PF07998">
    <property type="entry name" value="Peptidase_M54"/>
    <property type="match status" value="1"/>
</dbReference>
<dbReference type="Proteomes" id="UP000028725">
    <property type="component" value="Unassembled WGS sequence"/>
</dbReference>
<accession>A0A085WKT3</accession>
<proteinExistence type="predicted"/>